<comment type="subcellular location">
    <subcellularLocation>
        <location evidence="1">Cell membrane</location>
        <topology evidence="1">Multi-pass membrane protein</topology>
    </subcellularLocation>
</comment>
<reference evidence="7 8" key="1">
    <citation type="submission" date="2018-02" db="EMBL/GenBank/DDBJ databases">
        <title>Jeotgalibacillus proteolyticum sp. nov. a protease producing bacterium isolated from ocean sediments of Laizhou Bay.</title>
        <authorList>
            <person name="Li Y."/>
        </authorList>
    </citation>
    <scope>NUCLEOTIDE SEQUENCE [LARGE SCALE GENOMIC DNA]</scope>
    <source>
        <strain evidence="7 8">22-7</strain>
    </source>
</reference>
<proteinExistence type="predicted"/>
<feature type="transmembrane region" description="Helical" evidence="6">
    <location>
        <begin position="390"/>
        <end position="408"/>
    </location>
</feature>
<dbReference type="Proteomes" id="UP000239047">
    <property type="component" value="Unassembled WGS sequence"/>
</dbReference>
<evidence type="ECO:0000256" key="1">
    <source>
        <dbReference type="ARBA" id="ARBA00004651"/>
    </source>
</evidence>
<dbReference type="EMBL" id="PREZ01000005">
    <property type="protein sequence ID" value="PPA69919.1"/>
    <property type="molecule type" value="Genomic_DNA"/>
</dbReference>
<keyword evidence="2" id="KW-1003">Cell membrane</keyword>
<dbReference type="InterPro" id="IPR011701">
    <property type="entry name" value="MFS"/>
</dbReference>
<evidence type="ECO:0000256" key="3">
    <source>
        <dbReference type="ARBA" id="ARBA00022692"/>
    </source>
</evidence>
<organism evidence="7 8">
    <name type="scientific">Jeotgalibacillus proteolyticus</name>
    <dbReference type="NCBI Taxonomy" id="2082395"/>
    <lineage>
        <taxon>Bacteria</taxon>
        <taxon>Bacillati</taxon>
        <taxon>Bacillota</taxon>
        <taxon>Bacilli</taxon>
        <taxon>Bacillales</taxon>
        <taxon>Caryophanaceae</taxon>
        <taxon>Jeotgalibacillus</taxon>
    </lineage>
</organism>
<feature type="transmembrane region" description="Helical" evidence="6">
    <location>
        <begin position="178"/>
        <end position="196"/>
    </location>
</feature>
<dbReference type="PANTHER" id="PTHR23513">
    <property type="entry name" value="INTEGRAL MEMBRANE EFFLUX PROTEIN-RELATED"/>
    <property type="match status" value="1"/>
</dbReference>
<dbReference type="RefSeq" id="WP_104058912.1">
    <property type="nucleotide sequence ID" value="NZ_PREZ01000005.1"/>
</dbReference>
<evidence type="ECO:0000313" key="8">
    <source>
        <dbReference type="Proteomes" id="UP000239047"/>
    </source>
</evidence>
<feature type="transmembrane region" description="Helical" evidence="6">
    <location>
        <begin position="266"/>
        <end position="284"/>
    </location>
</feature>
<feature type="transmembrane region" description="Helical" evidence="6">
    <location>
        <begin position="152"/>
        <end position="172"/>
    </location>
</feature>
<keyword evidence="3 6" id="KW-0812">Transmembrane</keyword>
<feature type="transmembrane region" description="Helical" evidence="6">
    <location>
        <begin position="107"/>
        <end position="131"/>
    </location>
</feature>
<name>A0A2S5GAA9_9BACL</name>
<accession>A0A2S5GAA9</accession>
<gene>
    <name evidence="7" type="ORF">C4B60_15455</name>
</gene>
<evidence type="ECO:0000256" key="4">
    <source>
        <dbReference type="ARBA" id="ARBA00022989"/>
    </source>
</evidence>
<keyword evidence="8" id="KW-1185">Reference proteome</keyword>
<evidence type="ECO:0000256" key="2">
    <source>
        <dbReference type="ARBA" id="ARBA00022475"/>
    </source>
</evidence>
<evidence type="ECO:0000256" key="5">
    <source>
        <dbReference type="ARBA" id="ARBA00023136"/>
    </source>
</evidence>
<dbReference type="GO" id="GO:0022857">
    <property type="term" value="F:transmembrane transporter activity"/>
    <property type="evidence" value="ECO:0007669"/>
    <property type="project" value="InterPro"/>
</dbReference>
<feature type="transmembrane region" description="Helical" evidence="6">
    <location>
        <begin position="78"/>
        <end position="101"/>
    </location>
</feature>
<feature type="transmembrane region" description="Helical" evidence="6">
    <location>
        <begin position="49"/>
        <end position="71"/>
    </location>
</feature>
<keyword evidence="5 6" id="KW-0472">Membrane</keyword>
<dbReference type="InterPro" id="IPR036259">
    <property type="entry name" value="MFS_trans_sf"/>
</dbReference>
<sequence>MSEALQMKRASRNLVLFTGSEFIGTIGSSIYMFGIGLFVLGLTGSATNFALTMLCSMVPRILLSPVAGHLVDRWPKKIVAVISHALMALTMAIVLSYTLAFELSLPLIYGTAAMLAIFATFAGISLTASIANFVDENRIQRAVSLTQSSNSLAAILGPIAGGVMFGFFSIEVFLICHALAYSIVTLLVANMHFNLFRSFASEDDQPEEQLPMLTSIKEGALYVKNHPLLFAIMTVALWVNFFFMASAVGLPFIFVEVLEGTSNQLGVVQSMLGAGTLLTSIYLSTRKEIKKPIKTVRGGLLFISLALGLMAIPLLISMPNLGFAAFYMGIALLMGVLMVIVNTPIQVLLHKTTPDHYKGRVFGLIEMLASGISPLGIVLFGFLYDSVSPQWILIVSAALLFLVTLYGMRPSRVKDTEPKTEVKEELAETLSS</sequence>
<protein>
    <submittedName>
        <fullName evidence="7">MFS transporter</fullName>
    </submittedName>
</protein>
<dbReference type="Gene3D" id="1.20.1250.20">
    <property type="entry name" value="MFS general substrate transporter like domains"/>
    <property type="match status" value="1"/>
</dbReference>
<dbReference type="GO" id="GO:0005886">
    <property type="term" value="C:plasma membrane"/>
    <property type="evidence" value="ECO:0007669"/>
    <property type="project" value="UniProtKB-SubCell"/>
</dbReference>
<feature type="transmembrane region" description="Helical" evidence="6">
    <location>
        <begin position="228"/>
        <end position="254"/>
    </location>
</feature>
<dbReference type="OrthoDB" id="9775268at2"/>
<feature type="transmembrane region" description="Helical" evidence="6">
    <location>
        <begin position="296"/>
        <end position="318"/>
    </location>
</feature>
<evidence type="ECO:0000313" key="7">
    <source>
        <dbReference type="EMBL" id="PPA69919.1"/>
    </source>
</evidence>
<feature type="transmembrane region" description="Helical" evidence="6">
    <location>
        <begin position="324"/>
        <end position="349"/>
    </location>
</feature>
<evidence type="ECO:0000256" key="6">
    <source>
        <dbReference type="SAM" id="Phobius"/>
    </source>
</evidence>
<feature type="transmembrane region" description="Helical" evidence="6">
    <location>
        <begin position="21"/>
        <end position="43"/>
    </location>
</feature>
<dbReference type="Pfam" id="PF07690">
    <property type="entry name" value="MFS_1"/>
    <property type="match status" value="1"/>
</dbReference>
<comment type="caution">
    <text evidence="7">The sequence shown here is derived from an EMBL/GenBank/DDBJ whole genome shotgun (WGS) entry which is preliminary data.</text>
</comment>
<dbReference type="AlphaFoldDB" id="A0A2S5GAA9"/>
<feature type="transmembrane region" description="Helical" evidence="6">
    <location>
        <begin position="361"/>
        <end position="384"/>
    </location>
</feature>
<keyword evidence="4 6" id="KW-1133">Transmembrane helix</keyword>
<dbReference type="CDD" id="cd06173">
    <property type="entry name" value="MFS_MefA_like"/>
    <property type="match status" value="1"/>
</dbReference>
<dbReference type="SUPFAM" id="SSF103473">
    <property type="entry name" value="MFS general substrate transporter"/>
    <property type="match status" value="1"/>
</dbReference>
<dbReference type="PANTHER" id="PTHR23513:SF11">
    <property type="entry name" value="STAPHYLOFERRIN A TRANSPORTER"/>
    <property type="match status" value="1"/>
</dbReference>